<proteinExistence type="predicted"/>
<feature type="transmembrane region" description="Helical" evidence="5">
    <location>
        <begin position="37"/>
        <end position="58"/>
    </location>
</feature>
<dbReference type="RefSeq" id="WP_176614949.1">
    <property type="nucleotide sequence ID" value="NZ_JABXXR010000293.1"/>
</dbReference>
<evidence type="ECO:0000256" key="5">
    <source>
        <dbReference type="SAM" id="Phobius"/>
    </source>
</evidence>
<keyword evidence="2 5" id="KW-0812">Transmembrane</keyword>
<evidence type="ECO:0000256" key="2">
    <source>
        <dbReference type="ARBA" id="ARBA00022692"/>
    </source>
</evidence>
<evidence type="ECO:0000256" key="3">
    <source>
        <dbReference type="ARBA" id="ARBA00022989"/>
    </source>
</evidence>
<dbReference type="PANTHER" id="PTHR23514">
    <property type="entry name" value="BYPASS OF STOP CODON PROTEIN 6"/>
    <property type="match status" value="1"/>
</dbReference>
<evidence type="ECO:0000313" key="9">
    <source>
        <dbReference type="Proteomes" id="UP000585665"/>
    </source>
</evidence>
<feature type="signal peptide" evidence="6">
    <location>
        <begin position="1"/>
        <end position="25"/>
    </location>
</feature>
<comment type="caution">
    <text evidence="8">The sequence shown here is derived from an EMBL/GenBank/DDBJ whole genome shotgun (WGS) entry which is preliminary data.</text>
</comment>
<keyword evidence="4 5" id="KW-0472">Membrane</keyword>
<feature type="transmembrane region" description="Helical" evidence="5">
    <location>
        <begin position="70"/>
        <end position="94"/>
    </location>
</feature>
<feature type="transmembrane region" description="Helical" evidence="5">
    <location>
        <begin position="259"/>
        <end position="283"/>
    </location>
</feature>
<organism evidence="8 9">
    <name type="scientific">Ameyamaea chiangmaiensis</name>
    <dbReference type="NCBI Taxonomy" id="442969"/>
    <lineage>
        <taxon>Bacteria</taxon>
        <taxon>Pseudomonadati</taxon>
        <taxon>Pseudomonadota</taxon>
        <taxon>Alphaproteobacteria</taxon>
        <taxon>Acetobacterales</taxon>
        <taxon>Acetobacteraceae</taxon>
        <taxon>Ameyamaea</taxon>
    </lineage>
</organism>
<name>A0A850PC89_9PROT</name>
<dbReference type="SUPFAM" id="SSF103473">
    <property type="entry name" value="MFS general substrate transporter"/>
    <property type="match status" value="1"/>
</dbReference>
<evidence type="ECO:0000256" key="4">
    <source>
        <dbReference type="ARBA" id="ARBA00023136"/>
    </source>
</evidence>
<dbReference type="GO" id="GO:0016020">
    <property type="term" value="C:membrane"/>
    <property type="evidence" value="ECO:0007669"/>
    <property type="project" value="UniProtKB-SubCell"/>
</dbReference>
<evidence type="ECO:0000256" key="6">
    <source>
        <dbReference type="SAM" id="SignalP"/>
    </source>
</evidence>
<evidence type="ECO:0000259" key="7">
    <source>
        <dbReference type="PROSITE" id="PS50850"/>
    </source>
</evidence>
<gene>
    <name evidence="8" type="ORF">HUK82_16490</name>
</gene>
<evidence type="ECO:0000256" key="1">
    <source>
        <dbReference type="ARBA" id="ARBA00004141"/>
    </source>
</evidence>
<feature type="transmembrane region" description="Helical" evidence="5">
    <location>
        <begin position="169"/>
        <end position="190"/>
    </location>
</feature>
<dbReference type="InterPro" id="IPR051788">
    <property type="entry name" value="MFS_Transporter"/>
</dbReference>
<feature type="transmembrane region" description="Helical" evidence="5">
    <location>
        <begin position="100"/>
        <end position="122"/>
    </location>
</feature>
<dbReference type="EMBL" id="JABXXR010000293">
    <property type="protein sequence ID" value="NVN42145.1"/>
    <property type="molecule type" value="Genomic_DNA"/>
</dbReference>
<dbReference type="InterPro" id="IPR036259">
    <property type="entry name" value="MFS_trans_sf"/>
</dbReference>
<dbReference type="PROSITE" id="PS50850">
    <property type="entry name" value="MFS"/>
    <property type="match status" value="1"/>
</dbReference>
<dbReference type="InterPro" id="IPR020846">
    <property type="entry name" value="MFS_dom"/>
</dbReference>
<protein>
    <submittedName>
        <fullName evidence="8">MFS transporter</fullName>
    </submittedName>
</protein>
<dbReference type="GO" id="GO:0022857">
    <property type="term" value="F:transmembrane transporter activity"/>
    <property type="evidence" value="ECO:0007669"/>
    <property type="project" value="InterPro"/>
</dbReference>
<sequence>AARFGCRAVVAAAMAVVAAAFPVLASARALPPLVIALGLMGAALGIANCVVNIQAVIVEQAARRPMMSGFHGFFSMGGIAGAVVMGGLLSLGASPLTADLLTIGGLMLVVVAFVAGMLPFGADHPGPAFVIPHGIVILIGALCAVAFLTEGAVLDWSGVFLNTRRGLDARHAGVGYALFAIAMTLGRLCGNRLVTRLGMRRVVALGGIVAAAGLLLVALIPSVPVSLAGFALTGAGCANIVPVLYSAAGRQTAMPGHAAVPAVTTLGSAGELLGPALVGFVAQGTSLDAALVLLAGGMAGVGLCGRLLRVGH</sequence>
<feature type="transmembrane region" description="Helical" evidence="5">
    <location>
        <begin position="202"/>
        <end position="221"/>
    </location>
</feature>
<keyword evidence="6" id="KW-0732">Signal</keyword>
<dbReference type="Gene3D" id="1.20.1250.20">
    <property type="entry name" value="MFS general substrate transporter like domains"/>
    <property type="match status" value="1"/>
</dbReference>
<dbReference type="PANTHER" id="PTHR23514:SF13">
    <property type="entry name" value="INNER MEMBRANE PROTEIN YBJJ"/>
    <property type="match status" value="1"/>
</dbReference>
<dbReference type="Proteomes" id="UP000585665">
    <property type="component" value="Unassembled WGS sequence"/>
</dbReference>
<feature type="transmembrane region" description="Helical" evidence="5">
    <location>
        <begin position="129"/>
        <end position="149"/>
    </location>
</feature>
<feature type="transmembrane region" description="Helical" evidence="5">
    <location>
        <begin position="289"/>
        <end position="308"/>
    </location>
</feature>
<feature type="domain" description="Major facilitator superfamily (MFS) profile" evidence="7">
    <location>
        <begin position="136"/>
        <end position="312"/>
    </location>
</feature>
<comment type="subcellular location">
    <subcellularLocation>
        <location evidence="1">Membrane</location>
        <topology evidence="1">Multi-pass membrane protein</topology>
    </subcellularLocation>
</comment>
<keyword evidence="9" id="KW-1185">Reference proteome</keyword>
<evidence type="ECO:0000313" key="8">
    <source>
        <dbReference type="EMBL" id="NVN42145.1"/>
    </source>
</evidence>
<feature type="chain" id="PRO_5033029942" evidence="6">
    <location>
        <begin position="26"/>
        <end position="312"/>
    </location>
</feature>
<feature type="transmembrane region" description="Helical" evidence="5">
    <location>
        <begin position="227"/>
        <end position="247"/>
    </location>
</feature>
<dbReference type="AlphaFoldDB" id="A0A850PC89"/>
<reference evidence="8 9" key="1">
    <citation type="submission" date="2020-06" db="EMBL/GenBank/DDBJ databases">
        <title>Description of novel acetic acid bacteria.</title>
        <authorList>
            <person name="Sombolestani A."/>
        </authorList>
    </citation>
    <scope>NUCLEOTIDE SEQUENCE [LARGE SCALE GENOMIC DNA]</scope>
    <source>
        <strain evidence="8 9">LMG 27010</strain>
    </source>
</reference>
<feature type="non-terminal residue" evidence="8">
    <location>
        <position position="1"/>
    </location>
</feature>
<accession>A0A850PC89</accession>
<keyword evidence="3 5" id="KW-1133">Transmembrane helix</keyword>